<accession>A0ACB8UBX0</accession>
<organism evidence="1 2">
    <name type="scientific">Irpex rosettiformis</name>
    <dbReference type="NCBI Taxonomy" id="378272"/>
    <lineage>
        <taxon>Eukaryota</taxon>
        <taxon>Fungi</taxon>
        <taxon>Dikarya</taxon>
        <taxon>Basidiomycota</taxon>
        <taxon>Agaricomycotina</taxon>
        <taxon>Agaricomycetes</taxon>
        <taxon>Polyporales</taxon>
        <taxon>Irpicaceae</taxon>
        <taxon>Irpex</taxon>
    </lineage>
</organism>
<dbReference type="EMBL" id="MU274905">
    <property type="protein sequence ID" value="KAI0091797.1"/>
    <property type="molecule type" value="Genomic_DNA"/>
</dbReference>
<name>A0ACB8UBX0_9APHY</name>
<reference evidence="1" key="1">
    <citation type="journal article" date="2021" name="Environ. Microbiol.">
        <title>Gene family expansions and transcriptome signatures uncover fungal adaptations to wood decay.</title>
        <authorList>
            <person name="Hage H."/>
            <person name="Miyauchi S."/>
            <person name="Viragh M."/>
            <person name="Drula E."/>
            <person name="Min B."/>
            <person name="Chaduli D."/>
            <person name="Navarro D."/>
            <person name="Favel A."/>
            <person name="Norest M."/>
            <person name="Lesage-Meessen L."/>
            <person name="Balint B."/>
            <person name="Merenyi Z."/>
            <person name="de Eugenio L."/>
            <person name="Morin E."/>
            <person name="Martinez A.T."/>
            <person name="Baldrian P."/>
            <person name="Stursova M."/>
            <person name="Martinez M.J."/>
            <person name="Novotny C."/>
            <person name="Magnuson J.K."/>
            <person name="Spatafora J.W."/>
            <person name="Maurice S."/>
            <person name="Pangilinan J."/>
            <person name="Andreopoulos W."/>
            <person name="LaButti K."/>
            <person name="Hundley H."/>
            <person name="Na H."/>
            <person name="Kuo A."/>
            <person name="Barry K."/>
            <person name="Lipzen A."/>
            <person name="Henrissat B."/>
            <person name="Riley R."/>
            <person name="Ahrendt S."/>
            <person name="Nagy L.G."/>
            <person name="Grigoriev I.V."/>
            <person name="Martin F."/>
            <person name="Rosso M.N."/>
        </authorList>
    </citation>
    <scope>NUCLEOTIDE SEQUENCE</scope>
    <source>
        <strain evidence="1">CBS 384.51</strain>
    </source>
</reference>
<evidence type="ECO:0000313" key="2">
    <source>
        <dbReference type="Proteomes" id="UP001055072"/>
    </source>
</evidence>
<keyword evidence="2" id="KW-1185">Reference proteome</keyword>
<protein>
    <submittedName>
        <fullName evidence="1">Uncharacterized protein</fullName>
    </submittedName>
</protein>
<gene>
    <name evidence="1" type="ORF">BDY19DRAFT_885596</name>
</gene>
<evidence type="ECO:0000313" key="1">
    <source>
        <dbReference type="EMBL" id="KAI0091797.1"/>
    </source>
</evidence>
<proteinExistence type="predicted"/>
<dbReference type="Proteomes" id="UP001055072">
    <property type="component" value="Unassembled WGS sequence"/>
</dbReference>
<sequence length="803" mass="88930">MSSTAHGDKNRKRGAPLSCAECRRLKLRCSRVFPCASCVKKGCAAICPDGSLTTGRGNRFVLANTEVLHEKILVLSSRVRQLEDALGEAHQARSRDPHPLLSPDLLLLKRPLEREAPSLPKDQDPEVAEVLGAVGSLSLTEHGHTRFYGTAANAWYLLQNEEGGGDEAENDQIALPSDIPWLGHGFPFTTASETRLQVRSFLLSQLPEPAKARHLVDIYYRHCGWMYTPIPETELYANVFSRIYDQPMPIDQDSTDSHRLAVLYMVFALGTLMDLEQPYLSIASTQYYQLARAALSLDSILESQSIPAIQALLLMCHFMFLSFRDGPRWTLMGLVVKLAQSVNRDSGNWNLSADETFKRRSLLWEIYVYDSWQSLTYGRPPSFANAFIDCQMPEPDPPTSADDPKDLELSYSAWKHRFASRCLSVVHEQAFGARTPGYKVIQQLDKKVKEWYVPPSLQVPGFGGAKTMELAIPSIELTMQRHIVFAIREISGSLPAIFYLHRGFFARAIEDSPEDPLGSKYAPSVLAAYSSASTFVGLIKSLHSQHPRLTERHWFLFTHVFSCAIVLGSIAAKCPGMPFARSALMNLDSAYSLFDVVRENDRATKVLPVLQKLRSKAVVAMSNHPSVGPGSLRSSPGVVKEEDDELAALGGGTRLVPRKSPSLPSSPHDSNSNGTPSPKSSPVQRYSIDHGHPGHDTAVNVHGTADLSQNWQVYPQLQETGYVPYYPAASSSQWSPETEYIQSVNHSPTVMMNPASFHAYEQYPISHASYMASNSPLEPHGPGDVNSAWQSLYAQYEQPGMVG</sequence>
<comment type="caution">
    <text evidence="1">The sequence shown here is derived from an EMBL/GenBank/DDBJ whole genome shotgun (WGS) entry which is preliminary data.</text>
</comment>